<dbReference type="SUPFAM" id="SSF88659">
    <property type="entry name" value="Sigma3 and sigma4 domains of RNA polymerase sigma factors"/>
    <property type="match status" value="1"/>
</dbReference>
<dbReference type="GO" id="GO:0003677">
    <property type="term" value="F:DNA binding"/>
    <property type="evidence" value="ECO:0007669"/>
    <property type="project" value="UniProtKB-KW"/>
</dbReference>
<keyword evidence="9" id="KW-1185">Reference proteome</keyword>
<dbReference type="CDD" id="cd06171">
    <property type="entry name" value="Sigma70_r4"/>
    <property type="match status" value="1"/>
</dbReference>
<sequence length="190" mass="21293">MADRGHRAGEEEELDEAADNWLVGQAASGDIDAYEVLVRRHRNRIYRIALRMLSNPDDAEDVAQDVVIQLWTALAGFAGDSSFTTWLYRIVVNRCLNVIRQRRPTRPILETDPPPTAGTDEQVVARQRAAAAVAAIGDLPPELRAVLVLHQIEGLTYQEVATILNVSEPTVRGRLHRGRRRLLQSLRSWA</sequence>
<evidence type="ECO:0000256" key="4">
    <source>
        <dbReference type="ARBA" id="ARBA00023125"/>
    </source>
</evidence>
<dbReference type="PANTHER" id="PTHR43133">
    <property type="entry name" value="RNA POLYMERASE ECF-TYPE SIGMA FACTO"/>
    <property type="match status" value="1"/>
</dbReference>
<evidence type="ECO:0000256" key="2">
    <source>
        <dbReference type="ARBA" id="ARBA00023015"/>
    </source>
</evidence>
<dbReference type="AlphaFoldDB" id="A0A4Q7V5Y8"/>
<dbReference type="RefSeq" id="WP_130293241.1">
    <property type="nucleotide sequence ID" value="NZ_SHKL01000001.1"/>
</dbReference>
<evidence type="ECO:0000256" key="1">
    <source>
        <dbReference type="ARBA" id="ARBA00010641"/>
    </source>
</evidence>
<dbReference type="InterPro" id="IPR039425">
    <property type="entry name" value="RNA_pol_sigma-70-like"/>
</dbReference>
<dbReference type="InterPro" id="IPR013324">
    <property type="entry name" value="RNA_pol_sigma_r3/r4-like"/>
</dbReference>
<keyword evidence="3" id="KW-0731">Sigma factor</keyword>
<dbReference type="Pfam" id="PF04542">
    <property type="entry name" value="Sigma70_r2"/>
    <property type="match status" value="1"/>
</dbReference>
<name>A0A4Q7V5Y8_PSEST</name>
<keyword evidence="2" id="KW-0805">Transcription regulation</keyword>
<dbReference type="SUPFAM" id="SSF88946">
    <property type="entry name" value="Sigma2 domain of RNA polymerase sigma factors"/>
    <property type="match status" value="1"/>
</dbReference>
<accession>A0A4Q7V5Y8</accession>
<keyword evidence="5" id="KW-0804">Transcription</keyword>
<comment type="similarity">
    <text evidence="1">Belongs to the sigma-70 factor family. ECF subfamily.</text>
</comment>
<dbReference type="InterPro" id="IPR014284">
    <property type="entry name" value="RNA_pol_sigma-70_dom"/>
</dbReference>
<evidence type="ECO:0000313" key="8">
    <source>
        <dbReference type="EMBL" id="RZT89011.1"/>
    </source>
</evidence>
<evidence type="ECO:0000313" key="9">
    <source>
        <dbReference type="Proteomes" id="UP000291591"/>
    </source>
</evidence>
<gene>
    <name evidence="8" type="ORF">EV383_5965</name>
</gene>
<comment type="caution">
    <text evidence="8">The sequence shown here is derived from an EMBL/GenBank/DDBJ whole genome shotgun (WGS) entry which is preliminary data.</text>
</comment>
<dbReference type="OrthoDB" id="5244716at2"/>
<evidence type="ECO:0000256" key="3">
    <source>
        <dbReference type="ARBA" id="ARBA00023082"/>
    </source>
</evidence>
<keyword evidence="4" id="KW-0238">DNA-binding</keyword>
<dbReference type="NCBIfam" id="TIGR02937">
    <property type="entry name" value="sigma70-ECF"/>
    <property type="match status" value="1"/>
</dbReference>
<dbReference type="InterPro" id="IPR013325">
    <property type="entry name" value="RNA_pol_sigma_r2"/>
</dbReference>
<feature type="domain" description="RNA polymerase sigma-70 region 2" evidence="6">
    <location>
        <begin position="37"/>
        <end position="103"/>
    </location>
</feature>
<dbReference type="EMBL" id="SHKL01000001">
    <property type="protein sequence ID" value="RZT89011.1"/>
    <property type="molecule type" value="Genomic_DNA"/>
</dbReference>
<dbReference type="Gene3D" id="1.10.10.10">
    <property type="entry name" value="Winged helix-like DNA-binding domain superfamily/Winged helix DNA-binding domain"/>
    <property type="match status" value="1"/>
</dbReference>
<dbReference type="GO" id="GO:0006352">
    <property type="term" value="P:DNA-templated transcription initiation"/>
    <property type="evidence" value="ECO:0007669"/>
    <property type="project" value="InterPro"/>
</dbReference>
<dbReference type="InterPro" id="IPR036388">
    <property type="entry name" value="WH-like_DNA-bd_sf"/>
</dbReference>
<organism evidence="8 9">
    <name type="scientific">Pseudonocardia sediminis</name>
    <dbReference type="NCBI Taxonomy" id="1397368"/>
    <lineage>
        <taxon>Bacteria</taxon>
        <taxon>Bacillati</taxon>
        <taxon>Actinomycetota</taxon>
        <taxon>Actinomycetes</taxon>
        <taxon>Pseudonocardiales</taxon>
        <taxon>Pseudonocardiaceae</taxon>
        <taxon>Pseudonocardia</taxon>
    </lineage>
</organism>
<feature type="domain" description="RNA polymerase sigma factor 70 region 4 type 2" evidence="7">
    <location>
        <begin position="133"/>
        <end position="182"/>
    </location>
</feature>
<evidence type="ECO:0000256" key="5">
    <source>
        <dbReference type="ARBA" id="ARBA00023163"/>
    </source>
</evidence>
<dbReference type="Pfam" id="PF08281">
    <property type="entry name" value="Sigma70_r4_2"/>
    <property type="match status" value="1"/>
</dbReference>
<dbReference type="Proteomes" id="UP000291591">
    <property type="component" value="Unassembled WGS sequence"/>
</dbReference>
<evidence type="ECO:0000259" key="7">
    <source>
        <dbReference type="Pfam" id="PF08281"/>
    </source>
</evidence>
<dbReference type="InterPro" id="IPR007627">
    <property type="entry name" value="RNA_pol_sigma70_r2"/>
</dbReference>
<dbReference type="PANTHER" id="PTHR43133:SF8">
    <property type="entry name" value="RNA POLYMERASE SIGMA FACTOR HI_1459-RELATED"/>
    <property type="match status" value="1"/>
</dbReference>
<dbReference type="InterPro" id="IPR013249">
    <property type="entry name" value="RNA_pol_sigma70_r4_t2"/>
</dbReference>
<dbReference type="Gene3D" id="1.10.1740.10">
    <property type="match status" value="1"/>
</dbReference>
<reference evidence="8 9" key="1">
    <citation type="submission" date="2019-02" db="EMBL/GenBank/DDBJ databases">
        <title>Sequencing the genomes of 1000 actinobacteria strains.</title>
        <authorList>
            <person name="Klenk H.-P."/>
        </authorList>
    </citation>
    <scope>NUCLEOTIDE SEQUENCE [LARGE SCALE GENOMIC DNA]</scope>
    <source>
        <strain evidence="8 9">DSM 45779</strain>
    </source>
</reference>
<dbReference type="GO" id="GO:0016987">
    <property type="term" value="F:sigma factor activity"/>
    <property type="evidence" value="ECO:0007669"/>
    <property type="project" value="UniProtKB-KW"/>
</dbReference>
<protein>
    <submittedName>
        <fullName evidence="8">RNA polymerase RpoE-like sigma-24 subunit</fullName>
    </submittedName>
</protein>
<evidence type="ECO:0000259" key="6">
    <source>
        <dbReference type="Pfam" id="PF04542"/>
    </source>
</evidence>
<proteinExistence type="inferred from homology"/>